<dbReference type="Gene3D" id="1.10.1450.10">
    <property type="entry name" value="Tetraspanin"/>
    <property type="match status" value="1"/>
</dbReference>
<evidence type="ECO:0000313" key="7">
    <source>
        <dbReference type="Ensembl" id="ENSEBUP00000022014.1"/>
    </source>
</evidence>
<reference evidence="7" key="1">
    <citation type="submission" date="2025-08" db="UniProtKB">
        <authorList>
            <consortium name="Ensembl"/>
        </authorList>
    </citation>
    <scope>IDENTIFICATION</scope>
</reference>
<dbReference type="GeneTree" id="ENSGT00940000160881"/>
<dbReference type="GO" id="GO:0016020">
    <property type="term" value="C:membrane"/>
    <property type="evidence" value="ECO:0007669"/>
    <property type="project" value="UniProtKB-SubCell"/>
</dbReference>
<evidence type="ECO:0000256" key="6">
    <source>
        <dbReference type="SAM" id="Phobius"/>
    </source>
</evidence>
<keyword evidence="3 6" id="KW-0812">Transmembrane</keyword>
<protein>
    <submittedName>
        <fullName evidence="7">Uroplakin 1a</fullName>
    </submittedName>
</protein>
<dbReference type="Ensembl" id="ENSEBUT00000022590.1">
    <property type="protein sequence ID" value="ENSEBUP00000022014.1"/>
    <property type="gene ID" value="ENSEBUG00000013582.1"/>
</dbReference>
<dbReference type="Pfam" id="PF00335">
    <property type="entry name" value="Tetraspanin"/>
    <property type="match status" value="1"/>
</dbReference>
<keyword evidence="4 6" id="KW-1133">Transmembrane helix</keyword>
<evidence type="ECO:0000256" key="4">
    <source>
        <dbReference type="ARBA" id="ARBA00022989"/>
    </source>
</evidence>
<evidence type="ECO:0000256" key="2">
    <source>
        <dbReference type="ARBA" id="ARBA00006840"/>
    </source>
</evidence>
<keyword evidence="5 6" id="KW-0472">Membrane</keyword>
<dbReference type="PRINTS" id="PR00259">
    <property type="entry name" value="TMFOUR"/>
</dbReference>
<evidence type="ECO:0000313" key="8">
    <source>
        <dbReference type="Proteomes" id="UP000694388"/>
    </source>
</evidence>
<comment type="subcellular location">
    <subcellularLocation>
        <location evidence="1">Membrane</location>
        <topology evidence="1">Multi-pass membrane protein</topology>
    </subcellularLocation>
</comment>
<feature type="transmembrane region" description="Helical" evidence="6">
    <location>
        <begin position="12"/>
        <end position="35"/>
    </location>
</feature>
<dbReference type="InterPro" id="IPR018499">
    <property type="entry name" value="Tetraspanin/Peripherin"/>
</dbReference>
<dbReference type="InterPro" id="IPR008952">
    <property type="entry name" value="Tetraspanin_EC2_sf"/>
</dbReference>
<dbReference type="PANTHER" id="PTHR47110:SF2">
    <property type="entry name" value="UROPLAKIN-1B"/>
    <property type="match status" value="1"/>
</dbReference>
<dbReference type="PANTHER" id="PTHR47110">
    <property type="entry name" value="TESTIS-SPECIFIC EXPRESSED PROTEIN 55"/>
    <property type="match status" value="1"/>
</dbReference>
<dbReference type="Proteomes" id="UP000694388">
    <property type="component" value="Unplaced"/>
</dbReference>
<organism evidence="7 8">
    <name type="scientific">Eptatretus burgeri</name>
    <name type="common">Inshore hagfish</name>
    <dbReference type="NCBI Taxonomy" id="7764"/>
    <lineage>
        <taxon>Eukaryota</taxon>
        <taxon>Metazoa</taxon>
        <taxon>Chordata</taxon>
        <taxon>Craniata</taxon>
        <taxon>Vertebrata</taxon>
        <taxon>Cyclostomata</taxon>
        <taxon>Myxini</taxon>
        <taxon>Myxiniformes</taxon>
        <taxon>Myxinidae</taxon>
        <taxon>Eptatretinae</taxon>
        <taxon>Eptatretus</taxon>
    </lineage>
</organism>
<dbReference type="AlphaFoldDB" id="A0A8C4WZN8"/>
<name>A0A8C4WZN8_EPTBU</name>
<evidence type="ECO:0000256" key="5">
    <source>
        <dbReference type="ARBA" id="ARBA00023136"/>
    </source>
</evidence>
<reference evidence="7" key="2">
    <citation type="submission" date="2025-09" db="UniProtKB">
        <authorList>
            <consortium name="Ensembl"/>
        </authorList>
    </citation>
    <scope>IDENTIFICATION</scope>
</reference>
<feature type="transmembrane region" description="Helical" evidence="6">
    <location>
        <begin position="55"/>
        <end position="79"/>
    </location>
</feature>
<evidence type="ECO:0000256" key="3">
    <source>
        <dbReference type="ARBA" id="ARBA00022692"/>
    </source>
</evidence>
<accession>A0A8C4WZN8</accession>
<comment type="similarity">
    <text evidence="2">Belongs to the tetraspanin (TM4SF) family.</text>
</comment>
<proteinExistence type="inferred from homology"/>
<keyword evidence="8" id="KW-1185">Reference proteome</keyword>
<evidence type="ECO:0000256" key="1">
    <source>
        <dbReference type="ARBA" id="ARBA00004141"/>
    </source>
</evidence>
<sequence>MAQGTITWCIQRFVVISNFILCLGVALFAVGVYVVSDPWEIRPIVNQTGTGSIFAAGWTAVFTGLAFLLLGIFGMVAAFNYSRVLLLIYIICAIVVFIFEMTSCILAVTHRDHHSCCGVNGPEDWISYTSTYKNQLHSGDEFPWPRQCCRETNEGNIPGSAEACNRGDQNSVKTQVNILPCHSPAYYTHDMKHRALSI</sequence>
<feature type="transmembrane region" description="Helical" evidence="6">
    <location>
        <begin position="86"/>
        <end position="108"/>
    </location>
</feature>